<dbReference type="InParanoid" id="A7TKE5"/>
<dbReference type="GeneID" id="5545478"/>
<sequence length="497" mass="57488">MSDADLLKLQYKEPLDLLQNSMNFDISNNSIFDNNGFNVTSNGNYDRDDISHVMKIKTRIKNYSNNTSQEYELSIPVSKQRPKPVKELLPMNSKDDVLYQIFSILWECQDEYKDGMTVKQLCDLLVGRNPEMAHLSSKLSNLVSAKLNAYIKRIEKGELILHYALSRHWSTSSPRRMLYCYDGLLAPDYQKYTSSAINRRLIQEQQAQNLFRRQQQLRNNLQTQVPIPNYSSEPPPNYRVPKSFSNVNIKEVEDRIINQSMVPEESKRIPFELDSYFRVPYTASPIPATVETSNTIPINFNNQNIISPPVSSSSSNKSSSNSESASFMFDSTEAMKNERSSGVMYPFDDTEPILGNNINAIFNNGDREESFNERKRKHPELEESELKQNQEQENQTHTQHIDKQQHLQPEEFEIEPGRNDTIDTNPPDNIKFLDFLDDILTHHTPIETTTEQQIPAKNNNNNENPSYNWYQHFIEETSPNDIESPEKISLEELDSIL</sequence>
<dbReference type="eggNOG" id="ENOG502SQ4B">
    <property type="taxonomic scope" value="Eukaryota"/>
</dbReference>
<dbReference type="Proteomes" id="UP000000267">
    <property type="component" value="Unassembled WGS sequence"/>
</dbReference>
<dbReference type="RefSeq" id="XP_001645130.1">
    <property type="nucleotide sequence ID" value="XM_001645080.1"/>
</dbReference>
<evidence type="ECO:0000313" key="3">
    <source>
        <dbReference type="EMBL" id="EDO17272.1"/>
    </source>
</evidence>
<dbReference type="HOGENOM" id="CLU_028816_1_0_1"/>
<feature type="domain" description="GDS1 winged helix" evidence="2">
    <location>
        <begin position="92"/>
        <end position="187"/>
    </location>
</feature>
<feature type="region of interest" description="Disordered" evidence="1">
    <location>
        <begin position="358"/>
        <end position="406"/>
    </location>
</feature>
<dbReference type="KEGG" id="vpo:Kpol_538p32"/>
<dbReference type="Pfam" id="PF25318">
    <property type="entry name" value="WHD_GDS1"/>
    <property type="match status" value="1"/>
</dbReference>
<reference evidence="3 4" key="1">
    <citation type="journal article" date="2007" name="Proc. Natl. Acad. Sci. U.S.A.">
        <title>Independent sorting-out of thousands of duplicated gene pairs in two yeast species descended from a whole-genome duplication.</title>
        <authorList>
            <person name="Scannell D.R."/>
            <person name="Frank A.C."/>
            <person name="Conant G.C."/>
            <person name="Byrne K.P."/>
            <person name="Woolfit M."/>
            <person name="Wolfe K.H."/>
        </authorList>
    </citation>
    <scope>NUCLEOTIDE SEQUENCE [LARGE SCALE GENOMIC DNA]</scope>
    <source>
        <strain evidence="4">ATCC 22028 / DSM 70294 / BCRC 21397 / CBS 2163 / NBRC 10782 / NRRL Y-8283 / UCD 57-17</strain>
    </source>
</reference>
<gene>
    <name evidence="3" type="ORF">Kpol_538p32</name>
</gene>
<dbReference type="OrthoDB" id="10623100at2759"/>
<dbReference type="AlphaFoldDB" id="A7TKE5"/>
<evidence type="ECO:0000313" key="4">
    <source>
        <dbReference type="Proteomes" id="UP000000267"/>
    </source>
</evidence>
<evidence type="ECO:0000256" key="1">
    <source>
        <dbReference type="SAM" id="MobiDB-lite"/>
    </source>
</evidence>
<name>A7TKE5_VANPO</name>
<organism evidence="4">
    <name type="scientific">Vanderwaltozyma polyspora (strain ATCC 22028 / DSM 70294 / BCRC 21397 / CBS 2163 / NBRC 10782 / NRRL Y-8283 / UCD 57-17)</name>
    <name type="common">Kluyveromyces polysporus</name>
    <dbReference type="NCBI Taxonomy" id="436907"/>
    <lineage>
        <taxon>Eukaryota</taxon>
        <taxon>Fungi</taxon>
        <taxon>Dikarya</taxon>
        <taxon>Ascomycota</taxon>
        <taxon>Saccharomycotina</taxon>
        <taxon>Saccharomycetes</taxon>
        <taxon>Saccharomycetales</taxon>
        <taxon>Saccharomycetaceae</taxon>
        <taxon>Vanderwaltozyma</taxon>
    </lineage>
</organism>
<feature type="compositionally biased region" description="Basic and acidic residues" evidence="1">
    <location>
        <begin position="365"/>
        <end position="390"/>
    </location>
</feature>
<accession>A7TKE5</accession>
<proteinExistence type="predicted"/>
<dbReference type="InterPro" id="IPR057511">
    <property type="entry name" value="WH_GDS1"/>
</dbReference>
<feature type="region of interest" description="Disordered" evidence="1">
    <location>
        <begin position="305"/>
        <end position="326"/>
    </location>
</feature>
<dbReference type="PhylomeDB" id="A7TKE5"/>
<dbReference type="EMBL" id="DS480407">
    <property type="protein sequence ID" value="EDO17272.1"/>
    <property type="molecule type" value="Genomic_DNA"/>
</dbReference>
<protein>
    <recommendedName>
        <fullName evidence="2">GDS1 winged helix domain-containing protein</fullName>
    </recommendedName>
</protein>
<evidence type="ECO:0000259" key="2">
    <source>
        <dbReference type="Pfam" id="PF25318"/>
    </source>
</evidence>
<keyword evidence="4" id="KW-1185">Reference proteome</keyword>